<sequence length="146" mass="16792">MEVIWLRRSNIKAYHAKQVIDSVAKNSIDRDKETGLNLFSEMSDVEVDFPETANEDFSGVSAQNIFSSPSTSDDIDSVDNDDNNTNIEIENDHEEFWHFEIQETKQLQAIFPRVNGESNYGTVVTTILSLTQTYFTYFNFCQMQNN</sequence>
<protein>
    <submittedName>
        <fullName evidence="2">Uncharacterized protein</fullName>
    </submittedName>
</protein>
<dbReference type="KEGG" id="dpx:DAPPUDRAFT_328859"/>
<organism evidence="2 3">
    <name type="scientific">Daphnia pulex</name>
    <name type="common">Water flea</name>
    <dbReference type="NCBI Taxonomy" id="6669"/>
    <lineage>
        <taxon>Eukaryota</taxon>
        <taxon>Metazoa</taxon>
        <taxon>Ecdysozoa</taxon>
        <taxon>Arthropoda</taxon>
        <taxon>Crustacea</taxon>
        <taxon>Branchiopoda</taxon>
        <taxon>Diplostraca</taxon>
        <taxon>Cladocera</taxon>
        <taxon>Anomopoda</taxon>
        <taxon>Daphniidae</taxon>
        <taxon>Daphnia</taxon>
    </lineage>
</organism>
<dbReference type="InParanoid" id="E9HEZ2"/>
<feature type="region of interest" description="Disordered" evidence="1">
    <location>
        <begin position="60"/>
        <end position="79"/>
    </location>
</feature>
<gene>
    <name evidence="2" type="ORF">DAPPUDRAFT_328859</name>
</gene>
<keyword evidence="3" id="KW-1185">Reference proteome</keyword>
<evidence type="ECO:0000313" key="2">
    <source>
        <dbReference type="EMBL" id="EFX69699.1"/>
    </source>
</evidence>
<feature type="compositionally biased region" description="Polar residues" evidence="1">
    <location>
        <begin position="60"/>
        <end position="69"/>
    </location>
</feature>
<evidence type="ECO:0000313" key="3">
    <source>
        <dbReference type="Proteomes" id="UP000000305"/>
    </source>
</evidence>
<proteinExistence type="predicted"/>
<reference evidence="2 3" key="1">
    <citation type="journal article" date="2011" name="Science">
        <title>The ecoresponsive genome of Daphnia pulex.</title>
        <authorList>
            <person name="Colbourne J.K."/>
            <person name="Pfrender M.E."/>
            <person name="Gilbert D."/>
            <person name="Thomas W.K."/>
            <person name="Tucker A."/>
            <person name="Oakley T.H."/>
            <person name="Tokishita S."/>
            <person name="Aerts A."/>
            <person name="Arnold G.J."/>
            <person name="Basu M.K."/>
            <person name="Bauer D.J."/>
            <person name="Caceres C.E."/>
            <person name="Carmel L."/>
            <person name="Casola C."/>
            <person name="Choi J.H."/>
            <person name="Detter J.C."/>
            <person name="Dong Q."/>
            <person name="Dusheyko S."/>
            <person name="Eads B.D."/>
            <person name="Frohlich T."/>
            <person name="Geiler-Samerotte K.A."/>
            <person name="Gerlach D."/>
            <person name="Hatcher P."/>
            <person name="Jogdeo S."/>
            <person name="Krijgsveld J."/>
            <person name="Kriventseva E.V."/>
            <person name="Kultz D."/>
            <person name="Laforsch C."/>
            <person name="Lindquist E."/>
            <person name="Lopez J."/>
            <person name="Manak J.R."/>
            <person name="Muller J."/>
            <person name="Pangilinan J."/>
            <person name="Patwardhan R.P."/>
            <person name="Pitluck S."/>
            <person name="Pritham E.J."/>
            <person name="Rechtsteiner A."/>
            <person name="Rho M."/>
            <person name="Rogozin I.B."/>
            <person name="Sakarya O."/>
            <person name="Salamov A."/>
            <person name="Schaack S."/>
            <person name="Shapiro H."/>
            <person name="Shiga Y."/>
            <person name="Skalitzky C."/>
            <person name="Smith Z."/>
            <person name="Souvorov A."/>
            <person name="Sung W."/>
            <person name="Tang Z."/>
            <person name="Tsuchiya D."/>
            <person name="Tu H."/>
            <person name="Vos H."/>
            <person name="Wang M."/>
            <person name="Wolf Y.I."/>
            <person name="Yamagata H."/>
            <person name="Yamada T."/>
            <person name="Ye Y."/>
            <person name="Shaw J.R."/>
            <person name="Andrews J."/>
            <person name="Crease T.J."/>
            <person name="Tang H."/>
            <person name="Lucas S.M."/>
            <person name="Robertson H.M."/>
            <person name="Bork P."/>
            <person name="Koonin E.V."/>
            <person name="Zdobnov E.M."/>
            <person name="Grigoriev I.V."/>
            <person name="Lynch M."/>
            <person name="Boore J.L."/>
        </authorList>
    </citation>
    <scope>NUCLEOTIDE SEQUENCE [LARGE SCALE GENOMIC DNA]</scope>
</reference>
<evidence type="ECO:0000256" key="1">
    <source>
        <dbReference type="SAM" id="MobiDB-lite"/>
    </source>
</evidence>
<dbReference type="AlphaFoldDB" id="E9HEZ2"/>
<dbReference type="Proteomes" id="UP000000305">
    <property type="component" value="Unassembled WGS sequence"/>
</dbReference>
<name>E9HEZ2_DAPPU</name>
<dbReference type="EMBL" id="GL732632">
    <property type="protein sequence ID" value="EFX69699.1"/>
    <property type="molecule type" value="Genomic_DNA"/>
</dbReference>
<accession>E9HEZ2</accession>
<dbReference type="HOGENOM" id="CLU_1779301_0_0_1"/>